<dbReference type="InterPro" id="IPR044791">
    <property type="entry name" value="Beta-glucanase/XTH"/>
</dbReference>
<feature type="signal peptide" evidence="4">
    <location>
        <begin position="1"/>
        <end position="21"/>
    </location>
</feature>
<reference evidence="6" key="1">
    <citation type="journal article" date="2025" name="Foods">
        <title>Unveiling the Microbial Signatures of Arabica Coffee Cherries: Insights into Ripeness Specific Diversity, Functional Traits, and Implications for Quality and Safety.</title>
        <authorList>
            <consortium name="RefSeq"/>
            <person name="Tenea G.N."/>
            <person name="Cifuentes V."/>
            <person name="Reyes P."/>
            <person name="Cevallos-Vallejos M."/>
        </authorList>
    </citation>
    <scope>NUCLEOTIDE SEQUENCE [LARGE SCALE GENOMIC DNA]</scope>
</reference>
<evidence type="ECO:0000256" key="1">
    <source>
        <dbReference type="ARBA" id="ARBA00022801"/>
    </source>
</evidence>
<dbReference type="Pfam" id="PF00722">
    <property type="entry name" value="Glyco_hydro_16"/>
    <property type="match status" value="1"/>
</dbReference>
<keyword evidence="6" id="KW-1185">Reference proteome</keyword>
<dbReference type="GO" id="GO:0004553">
    <property type="term" value="F:hydrolase activity, hydrolyzing O-glycosyl compounds"/>
    <property type="evidence" value="ECO:0007669"/>
    <property type="project" value="InterPro"/>
</dbReference>
<keyword evidence="4" id="KW-0732">Signal</keyword>
<evidence type="ECO:0000256" key="3">
    <source>
        <dbReference type="PIRSR" id="PIRSR005604-1"/>
    </source>
</evidence>
<evidence type="ECO:0000313" key="6">
    <source>
        <dbReference type="Proteomes" id="UP001652660"/>
    </source>
</evidence>
<dbReference type="SUPFAM" id="SSF49899">
    <property type="entry name" value="Concanavalin A-like lectins/glucanases"/>
    <property type="match status" value="1"/>
</dbReference>
<dbReference type="InterPro" id="IPR000757">
    <property type="entry name" value="Beta-glucanase-like"/>
</dbReference>
<dbReference type="OrthoDB" id="2015456at2759"/>
<name>A0A6P6ULZ2_COFAR</name>
<proteinExistence type="predicted"/>
<evidence type="ECO:0000313" key="7">
    <source>
        <dbReference type="RefSeq" id="XP_027090722.1"/>
    </source>
</evidence>
<feature type="chain" id="PRO_5040898767" evidence="4">
    <location>
        <begin position="22"/>
        <end position="283"/>
    </location>
</feature>
<feature type="active site" description="Proton donor" evidence="3">
    <location>
        <position position="112"/>
    </location>
</feature>
<feature type="domain" description="GH16" evidence="5">
    <location>
        <begin position="1"/>
        <end position="214"/>
    </location>
</feature>
<dbReference type="AlphaFoldDB" id="A0A6P6ULZ2"/>
<sequence>MDYLLIIFPIVFVAAINCAQGNGDDPFYRSYYQTWGGSHLTVYNQGHEVQLLMDSSSGAGFSSKRDFGSGYFSMKIKIPEKNSKGLITSFYLISVPVGQPVEGVKHYEFDIEFYGTDGNPHIISTNAFANDLGNREQQFHLWFDPTKGFHTYEILWNQHQIVWFVDDTPIRVWKNNTQLGVGFPTGPLHVEASIWNPSYLGTPDWSQGPFKAHYREFGIDGCNYQSSKQDLCSSQSYYWNQNKYWQLDPKQQGKLQNARKNYMYKDYCKEDSNRHGPECQVNQ</sequence>
<dbReference type="Proteomes" id="UP001652660">
    <property type="component" value="Chromosome 10e"/>
</dbReference>
<dbReference type="GO" id="GO:0010411">
    <property type="term" value="P:xyloglucan metabolic process"/>
    <property type="evidence" value="ECO:0007669"/>
    <property type="project" value="InterPro"/>
</dbReference>
<evidence type="ECO:0000259" key="5">
    <source>
        <dbReference type="PROSITE" id="PS51762"/>
    </source>
</evidence>
<keyword evidence="2" id="KW-0326">Glycosidase</keyword>
<gene>
    <name evidence="7" type="primary">LOC113711735</name>
</gene>
<evidence type="ECO:0000256" key="4">
    <source>
        <dbReference type="SAM" id="SignalP"/>
    </source>
</evidence>
<dbReference type="PROSITE" id="PS51762">
    <property type="entry name" value="GH16_2"/>
    <property type="match status" value="1"/>
</dbReference>
<evidence type="ECO:0000256" key="2">
    <source>
        <dbReference type="ARBA" id="ARBA00023295"/>
    </source>
</evidence>
<keyword evidence="1" id="KW-0378">Hydrolase</keyword>
<accession>A0A6P6ULZ2</accession>
<organism evidence="6 7">
    <name type="scientific">Coffea arabica</name>
    <name type="common">Arabian coffee</name>
    <dbReference type="NCBI Taxonomy" id="13443"/>
    <lineage>
        <taxon>Eukaryota</taxon>
        <taxon>Viridiplantae</taxon>
        <taxon>Streptophyta</taxon>
        <taxon>Embryophyta</taxon>
        <taxon>Tracheophyta</taxon>
        <taxon>Spermatophyta</taxon>
        <taxon>Magnoliopsida</taxon>
        <taxon>eudicotyledons</taxon>
        <taxon>Gunneridae</taxon>
        <taxon>Pentapetalae</taxon>
        <taxon>asterids</taxon>
        <taxon>lamiids</taxon>
        <taxon>Gentianales</taxon>
        <taxon>Rubiaceae</taxon>
        <taxon>Ixoroideae</taxon>
        <taxon>Gardenieae complex</taxon>
        <taxon>Bertiereae - Coffeeae clade</taxon>
        <taxon>Coffeeae</taxon>
        <taxon>Coffea</taxon>
    </lineage>
</organism>
<dbReference type="PANTHER" id="PTHR31062">
    <property type="entry name" value="XYLOGLUCAN ENDOTRANSGLUCOSYLASE/HYDROLASE PROTEIN 8-RELATED"/>
    <property type="match status" value="1"/>
</dbReference>
<dbReference type="InterPro" id="IPR016455">
    <property type="entry name" value="XTH"/>
</dbReference>
<reference evidence="7" key="2">
    <citation type="submission" date="2025-08" db="UniProtKB">
        <authorList>
            <consortium name="RefSeq"/>
        </authorList>
    </citation>
    <scope>IDENTIFICATION</scope>
    <source>
        <tissue evidence="7">Leaves</tissue>
    </source>
</reference>
<dbReference type="InterPro" id="IPR013320">
    <property type="entry name" value="ConA-like_dom_sf"/>
</dbReference>
<dbReference type="GO" id="GO:0016762">
    <property type="term" value="F:xyloglucan:xyloglucosyl transferase activity"/>
    <property type="evidence" value="ECO:0007669"/>
    <property type="project" value="InterPro"/>
</dbReference>
<dbReference type="GO" id="GO:0042546">
    <property type="term" value="P:cell wall biogenesis"/>
    <property type="evidence" value="ECO:0007669"/>
    <property type="project" value="InterPro"/>
</dbReference>
<dbReference type="PIRSF" id="PIRSF005604">
    <property type="entry name" value="XET"/>
    <property type="match status" value="1"/>
</dbReference>
<dbReference type="Gene3D" id="2.60.120.200">
    <property type="match status" value="1"/>
</dbReference>
<dbReference type="GeneID" id="113711735"/>
<dbReference type="RefSeq" id="XP_027090722.1">
    <property type="nucleotide sequence ID" value="XM_027234921.1"/>
</dbReference>
<feature type="active site" description="Nucleophile" evidence="3">
    <location>
        <position position="108"/>
    </location>
</feature>
<protein>
    <submittedName>
        <fullName evidence="7">Xyloglucan endotransglucosylase/hydrolase protein 2-like</fullName>
    </submittedName>
</protein>